<reference evidence="2 3" key="1">
    <citation type="submission" date="2020-04" db="EMBL/GenBank/DDBJ databases">
        <authorList>
            <person name="Alioto T."/>
            <person name="Alioto T."/>
            <person name="Gomez Garrido J."/>
        </authorList>
    </citation>
    <scope>NUCLEOTIDE SEQUENCE [LARGE SCALE GENOMIC DNA]</scope>
</reference>
<evidence type="ECO:0000313" key="2">
    <source>
        <dbReference type="EMBL" id="CAB3386817.1"/>
    </source>
</evidence>
<proteinExistence type="predicted"/>
<feature type="chain" id="PRO_5035775057" evidence="1">
    <location>
        <begin position="22"/>
        <end position="132"/>
    </location>
</feature>
<comment type="caution">
    <text evidence="2">The sequence shown here is derived from an EMBL/GenBank/DDBJ whole genome shotgun (WGS) entry which is preliminary data.</text>
</comment>
<gene>
    <name evidence="2" type="ORF">CLODIP_2_CD03517</name>
</gene>
<accession>A0A8S1E066</accession>
<dbReference type="AlphaFoldDB" id="A0A8S1E066"/>
<protein>
    <submittedName>
        <fullName evidence="2">Uncharacterized protein</fullName>
    </submittedName>
</protein>
<evidence type="ECO:0000256" key="1">
    <source>
        <dbReference type="SAM" id="SignalP"/>
    </source>
</evidence>
<organism evidence="2 3">
    <name type="scientific">Cloeon dipterum</name>
    <dbReference type="NCBI Taxonomy" id="197152"/>
    <lineage>
        <taxon>Eukaryota</taxon>
        <taxon>Metazoa</taxon>
        <taxon>Ecdysozoa</taxon>
        <taxon>Arthropoda</taxon>
        <taxon>Hexapoda</taxon>
        <taxon>Insecta</taxon>
        <taxon>Pterygota</taxon>
        <taxon>Palaeoptera</taxon>
        <taxon>Ephemeroptera</taxon>
        <taxon>Pisciforma</taxon>
        <taxon>Baetidae</taxon>
        <taxon>Cloeon</taxon>
    </lineage>
</organism>
<keyword evidence="3" id="KW-1185">Reference proteome</keyword>
<dbReference type="Proteomes" id="UP000494165">
    <property type="component" value="Unassembled WGS sequence"/>
</dbReference>
<sequence length="132" mass="15110">MRIVLVTVLLLVLPLLQFSRGAKHQKVQKTAKSIFAEKFAPILKKQTKRRYIVKCCGFKRCLPAKNSTASRVPVKTAPHFSSQATISIGVFPERRFQPRPALKHRHQRQQKIWKVPLGPAWTPTQQTPPFMS</sequence>
<keyword evidence="1" id="KW-0732">Signal</keyword>
<feature type="signal peptide" evidence="1">
    <location>
        <begin position="1"/>
        <end position="21"/>
    </location>
</feature>
<name>A0A8S1E066_9INSE</name>
<evidence type="ECO:0000313" key="3">
    <source>
        <dbReference type="Proteomes" id="UP000494165"/>
    </source>
</evidence>
<dbReference type="EMBL" id="CADEPI010000514">
    <property type="protein sequence ID" value="CAB3386817.1"/>
    <property type="molecule type" value="Genomic_DNA"/>
</dbReference>